<sequence>MYARAAATKTFVALSLSYTTFPHHFGLWDLDFMPYKLMPHHYHQEGHDRGTDRRARGPRRGTLPERCLTAEVDAAPRPGRPLRKHAGVPYSISGYGITL</sequence>
<feature type="compositionally biased region" description="Basic and acidic residues" evidence="1">
    <location>
        <begin position="43"/>
        <end position="55"/>
    </location>
</feature>
<comment type="caution">
    <text evidence="2">The sequence shown here is derived from an EMBL/GenBank/DDBJ whole genome shotgun (WGS) entry which is preliminary data.</text>
</comment>
<name>A0A4C1VZJ9_EUMVA</name>
<dbReference type="AlphaFoldDB" id="A0A4C1VZJ9"/>
<proteinExistence type="predicted"/>
<evidence type="ECO:0000313" key="3">
    <source>
        <dbReference type="Proteomes" id="UP000299102"/>
    </source>
</evidence>
<feature type="region of interest" description="Disordered" evidence="1">
    <location>
        <begin position="43"/>
        <end position="64"/>
    </location>
</feature>
<gene>
    <name evidence="2" type="ORF">EVAR_22117_1</name>
</gene>
<organism evidence="2 3">
    <name type="scientific">Eumeta variegata</name>
    <name type="common">Bagworm moth</name>
    <name type="synonym">Eumeta japonica</name>
    <dbReference type="NCBI Taxonomy" id="151549"/>
    <lineage>
        <taxon>Eukaryota</taxon>
        <taxon>Metazoa</taxon>
        <taxon>Ecdysozoa</taxon>
        <taxon>Arthropoda</taxon>
        <taxon>Hexapoda</taxon>
        <taxon>Insecta</taxon>
        <taxon>Pterygota</taxon>
        <taxon>Neoptera</taxon>
        <taxon>Endopterygota</taxon>
        <taxon>Lepidoptera</taxon>
        <taxon>Glossata</taxon>
        <taxon>Ditrysia</taxon>
        <taxon>Tineoidea</taxon>
        <taxon>Psychidae</taxon>
        <taxon>Oiketicinae</taxon>
        <taxon>Eumeta</taxon>
    </lineage>
</organism>
<reference evidence="2 3" key="1">
    <citation type="journal article" date="2019" name="Commun. Biol.">
        <title>The bagworm genome reveals a unique fibroin gene that provides high tensile strength.</title>
        <authorList>
            <person name="Kono N."/>
            <person name="Nakamura H."/>
            <person name="Ohtoshi R."/>
            <person name="Tomita M."/>
            <person name="Numata K."/>
            <person name="Arakawa K."/>
        </authorList>
    </citation>
    <scope>NUCLEOTIDE SEQUENCE [LARGE SCALE GENOMIC DNA]</scope>
</reference>
<dbReference type="EMBL" id="BGZK01000449">
    <property type="protein sequence ID" value="GBP44233.1"/>
    <property type="molecule type" value="Genomic_DNA"/>
</dbReference>
<evidence type="ECO:0000313" key="2">
    <source>
        <dbReference type="EMBL" id="GBP44233.1"/>
    </source>
</evidence>
<evidence type="ECO:0000256" key="1">
    <source>
        <dbReference type="SAM" id="MobiDB-lite"/>
    </source>
</evidence>
<protein>
    <submittedName>
        <fullName evidence="2">Uncharacterized protein</fullName>
    </submittedName>
</protein>
<keyword evidence="3" id="KW-1185">Reference proteome</keyword>
<dbReference type="Proteomes" id="UP000299102">
    <property type="component" value="Unassembled WGS sequence"/>
</dbReference>
<accession>A0A4C1VZJ9</accession>